<name>A0ABS0HZD5_9BACT</name>
<gene>
    <name evidence="2" type="ORF">I2H31_03060</name>
</gene>
<feature type="transmembrane region" description="Helical" evidence="1">
    <location>
        <begin position="96"/>
        <end position="122"/>
    </location>
</feature>
<dbReference type="Proteomes" id="UP000618931">
    <property type="component" value="Unassembled WGS sequence"/>
</dbReference>
<reference evidence="2 3" key="1">
    <citation type="submission" date="2020-11" db="EMBL/GenBank/DDBJ databases">
        <authorList>
            <person name="Kim M.K."/>
        </authorList>
    </citation>
    <scope>NUCLEOTIDE SEQUENCE [LARGE SCALE GENOMIC DNA]</scope>
    <source>
        <strain evidence="2 3">BT662</strain>
    </source>
</reference>
<evidence type="ECO:0008006" key="4">
    <source>
        <dbReference type="Google" id="ProtNLM"/>
    </source>
</evidence>
<protein>
    <recommendedName>
        <fullName evidence="4">Glycerophosphoryl diester phosphodiesterase membrane domain-containing protein</fullName>
    </recommendedName>
</protein>
<accession>A0ABS0HZD5</accession>
<evidence type="ECO:0000313" key="2">
    <source>
        <dbReference type="EMBL" id="MBF9220075.1"/>
    </source>
</evidence>
<keyword evidence="1" id="KW-1133">Transmembrane helix</keyword>
<feature type="transmembrane region" description="Helical" evidence="1">
    <location>
        <begin position="253"/>
        <end position="276"/>
    </location>
</feature>
<organism evidence="2 3">
    <name type="scientific">Hymenobacter ruricola</name>
    <dbReference type="NCBI Taxonomy" id="2791023"/>
    <lineage>
        <taxon>Bacteria</taxon>
        <taxon>Pseudomonadati</taxon>
        <taxon>Bacteroidota</taxon>
        <taxon>Cytophagia</taxon>
        <taxon>Cytophagales</taxon>
        <taxon>Hymenobacteraceae</taxon>
        <taxon>Hymenobacter</taxon>
    </lineage>
</organism>
<dbReference type="EMBL" id="JADQDM010000001">
    <property type="protein sequence ID" value="MBF9220075.1"/>
    <property type="molecule type" value="Genomic_DNA"/>
</dbReference>
<sequence>MRLLFAQASDFRRERDFGQKISATIEFIAAHWRGLGQVLLYLVVPATLARHLLAAVVQRYLAVELPGPGAARPLDSASVLSRQLGLWKLIYASPAYWLNTLAGSVCFTLLMLSVYAYVGLLLQRRAPGPPVAVAEVWAGVRRGFIGTFFSLWGVVLLVGVGFGCLLVPGIYLSVALSLFFIVRQAEGTGFGQTLGRCLHLVRGKWWSTFGLIFITLLLLYIILVGEGAVAVLLSGGMSAALHASRTHSPLFTVVVTSIGSVATLLLYPPLLLALAFQYFNLVERKEGVGLRLLVDSLGQTPALQVSNAAYRPTDEGEY</sequence>
<feature type="transmembrane region" description="Helical" evidence="1">
    <location>
        <begin position="143"/>
        <end position="162"/>
    </location>
</feature>
<keyword evidence="3" id="KW-1185">Reference proteome</keyword>
<keyword evidence="1" id="KW-0812">Transmembrane</keyword>
<evidence type="ECO:0000313" key="3">
    <source>
        <dbReference type="Proteomes" id="UP000618931"/>
    </source>
</evidence>
<proteinExistence type="predicted"/>
<comment type="caution">
    <text evidence="2">The sequence shown here is derived from an EMBL/GenBank/DDBJ whole genome shotgun (WGS) entry which is preliminary data.</text>
</comment>
<feature type="transmembrane region" description="Helical" evidence="1">
    <location>
        <begin position="206"/>
        <end position="233"/>
    </location>
</feature>
<dbReference type="RefSeq" id="WP_196291519.1">
    <property type="nucleotide sequence ID" value="NZ_JADQDM010000001.1"/>
</dbReference>
<keyword evidence="1" id="KW-0472">Membrane</keyword>
<evidence type="ECO:0000256" key="1">
    <source>
        <dbReference type="SAM" id="Phobius"/>
    </source>
</evidence>